<dbReference type="RefSeq" id="WP_150991978.1">
    <property type="nucleotide sequence ID" value="NZ_CP062806.1"/>
</dbReference>
<dbReference type="InterPro" id="IPR015184">
    <property type="entry name" value="QH-AmDH_asu_dom_IV"/>
</dbReference>
<dbReference type="Proteomes" id="UP000397656">
    <property type="component" value="Plasmid pRK1-2"/>
</dbReference>
<feature type="domain" description="Quinohemoprotein amine dehydrogenase alpha subunit" evidence="2">
    <location>
        <begin position="309"/>
        <end position="387"/>
    </location>
</feature>
<feature type="domain" description="Quinohemoprotein amine dehydrogenase alpha subunit haem binding" evidence="1">
    <location>
        <begin position="24"/>
        <end position="188"/>
    </location>
</feature>
<dbReference type="Gene3D" id="2.40.128.120">
    <property type="entry name" value="Quinohemoprotein amine dehydrogenase alpha subunit, domain 2"/>
    <property type="match status" value="1"/>
</dbReference>
<dbReference type="AlphaFoldDB" id="A0A643FNM0"/>
<protein>
    <submittedName>
        <fullName evidence="5">Quinohemoprotein amine dehydrogenase subunit alpha</fullName>
    </submittedName>
</protein>
<gene>
    <name evidence="5" type="primary">peaA</name>
    <name evidence="5" type="ORF">F7R26_037740</name>
</gene>
<keyword evidence="5" id="KW-0614">Plasmid</keyword>
<organism evidence="5 6">
    <name type="scientific">Cupriavidus basilensis</name>
    <dbReference type="NCBI Taxonomy" id="68895"/>
    <lineage>
        <taxon>Bacteria</taxon>
        <taxon>Pseudomonadati</taxon>
        <taxon>Pseudomonadota</taxon>
        <taxon>Betaproteobacteria</taxon>
        <taxon>Burkholderiales</taxon>
        <taxon>Burkholderiaceae</taxon>
        <taxon>Cupriavidus</taxon>
    </lineage>
</organism>
<dbReference type="InterPro" id="IPR036718">
    <property type="entry name" value="H-AmDH_asu_dom2_sf"/>
</dbReference>
<dbReference type="GO" id="GO:0009055">
    <property type="term" value="F:electron transfer activity"/>
    <property type="evidence" value="ECO:0007669"/>
    <property type="project" value="InterPro"/>
</dbReference>
<evidence type="ECO:0000259" key="2">
    <source>
        <dbReference type="Pfam" id="PF09099"/>
    </source>
</evidence>
<dbReference type="Gene3D" id="1.10.760.10">
    <property type="entry name" value="Cytochrome c-like domain"/>
    <property type="match status" value="1"/>
</dbReference>
<dbReference type="GeneID" id="98406717"/>
<dbReference type="SUPFAM" id="SSF81296">
    <property type="entry name" value="E set domains"/>
    <property type="match status" value="2"/>
</dbReference>
<evidence type="ECO:0000313" key="6">
    <source>
        <dbReference type="Proteomes" id="UP000397656"/>
    </source>
</evidence>
<dbReference type="SUPFAM" id="SSF46626">
    <property type="entry name" value="Cytochrome c"/>
    <property type="match status" value="2"/>
</dbReference>
<dbReference type="InterPro" id="IPR009111">
    <property type="entry name" value="QH-AmDH_asu_dom2"/>
</dbReference>
<dbReference type="InterPro" id="IPR015182">
    <property type="entry name" value="QH-AmDH_asu_heme-bd_dom"/>
</dbReference>
<dbReference type="EMBL" id="CP062806">
    <property type="protein sequence ID" value="QOT82043.1"/>
    <property type="molecule type" value="Genomic_DNA"/>
</dbReference>
<dbReference type="InterPro" id="IPR014756">
    <property type="entry name" value="Ig_E-set"/>
</dbReference>
<dbReference type="Gene3D" id="2.60.40.10">
    <property type="entry name" value="Immunoglobulins"/>
    <property type="match status" value="2"/>
</dbReference>
<feature type="domain" description="Quinohemoprotein amine dehydrogenase alpha subunit" evidence="4">
    <location>
        <begin position="199"/>
        <end position="301"/>
    </location>
</feature>
<feature type="domain" description="Quinohemoprotein amine dehydrogenase alpha subunit" evidence="3">
    <location>
        <begin position="392"/>
        <end position="520"/>
    </location>
</feature>
<dbReference type="SUPFAM" id="SSF69298">
    <property type="entry name" value="Quinohemoprotein amine dehydrogenase A chain, domain 3"/>
    <property type="match status" value="1"/>
</dbReference>
<sequence>MILCSLGAAGFLMTIGSSAHARDAQAVISQTCAACHAAEGKDSWSRISHQRKTPEGWLMTIARMQTMHGLSISDEDRRIVVKYLADKQGLAPAEAESARYGIERRMNTVEAVDSKLFNEMCARCHSAARPLLQRRPIKEWEHLVNFHLGQWPSVEYSAMGRDRDWLQVALKEVVPMLEKQYPYERSDWKDWRKQKPEAAALRGRWSFSGHMPGSGDIRGVMDVASAGGDNFKVSVNGQYADGRPFNGSGTAIVYTGYEWRGSISIDGVTMRQVLTAKDGELRGRMFDAVHDERGLDFHAVQASVAASGRVLAVQPEFVKAGAEAELTVVGTQLNGTPDFGPGIQVVRVMQRSPEQVRVKVRIGDEAATGVRPIRIGKVQGAGLAIYRQVTDVKVLPAYSVARVGGNGGAAPKVEGRFDAEAWSQDANGKAFRVGYVPARWSVAPFNERAVEDRDVNFAGTMRADAGIFMPGDAGPNPARTMSTNNAGNLKVIATVEDGGRVQKGEAHMIVTVQRWNNPPIP</sequence>
<dbReference type="Pfam" id="PF09099">
    <property type="entry name" value="Qn_am_d_aIII"/>
    <property type="match status" value="1"/>
</dbReference>
<geneLocation type="plasmid" evidence="5 6">
    <name>pRK1-2</name>
</geneLocation>
<dbReference type="InterPro" id="IPR015183">
    <property type="entry name" value="QH-AmDH_asu_dom_III"/>
</dbReference>
<evidence type="ECO:0000259" key="4">
    <source>
        <dbReference type="Pfam" id="PF14930"/>
    </source>
</evidence>
<reference evidence="5 6" key="1">
    <citation type="submission" date="2020-10" db="EMBL/GenBank/DDBJ databases">
        <title>Complete genome sequence of Cupriavidus basilensis CCUG 49340T.</title>
        <authorList>
            <person name="Salva-Serra F."/>
            <person name="Donoso R.A."/>
            <person name="Cho K.H."/>
            <person name="Yoo J.A."/>
            <person name="Lee K."/>
            <person name="Yoon S.-H."/>
            <person name="Perez-Pantoja D."/>
            <person name="Moore E.R.B."/>
        </authorList>
    </citation>
    <scope>NUCLEOTIDE SEQUENCE [LARGE SCALE GENOMIC DNA]</scope>
    <source>
        <strain evidence="6">CCUG 49340</strain>
        <plasmid evidence="5 6">pRK1-2</plasmid>
    </source>
</reference>
<dbReference type="Pfam" id="PF14930">
    <property type="entry name" value="Qn_am_d_aII"/>
    <property type="match status" value="1"/>
</dbReference>
<dbReference type="GO" id="GO:0020037">
    <property type="term" value="F:heme binding"/>
    <property type="evidence" value="ECO:0007669"/>
    <property type="project" value="InterPro"/>
</dbReference>
<dbReference type="Pfam" id="PF09098">
    <property type="entry name" value="Dehyd-heme_bind"/>
    <property type="match status" value="1"/>
</dbReference>
<evidence type="ECO:0000259" key="1">
    <source>
        <dbReference type="Pfam" id="PF09098"/>
    </source>
</evidence>
<name>A0A643FNM0_9BURK</name>
<evidence type="ECO:0000259" key="3">
    <source>
        <dbReference type="Pfam" id="PF09100"/>
    </source>
</evidence>
<dbReference type="InterPro" id="IPR036909">
    <property type="entry name" value="Cyt_c-like_dom_sf"/>
</dbReference>
<evidence type="ECO:0000313" key="5">
    <source>
        <dbReference type="EMBL" id="QOT82043.1"/>
    </source>
</evidence>
<accession>A0A643FNM0</accession>
<dbReference type="InterPro" id="IPR013783">
    <property type="entry name" value="Ig-like_fold"/>
</dbReference>
<dbReference type="NCBIfam" id="TIGR03908">
    <property type="entry name" value="QH_alpha"/>
    <property type="match status" value="1"/>
</dbReference>
<dbReference type="InterPro" id="IPR023887">
    <property type="entry name" value="QH-AmDH_asu"/>
</dbReference>
<dbReference type="Pfam" id="PF09100">
    <property type="entry name" value="Qn_am_d_aIV"/>
    <property type="match status" value="1"/>
</dbReference>
<proteinExistence type="predicted"/>